<keyword evidence="3" id="KW-1185">Reference proteome</keyword>
<name>A0ABP0E5W3_9PEZI</name>
<gene>
    <name evidence="2" type="ORF">SEPCBS57363_006614</name>
</gene>
<accession>A0ABP0E5W3</accession>
<evidence type="ECO:0008006" key="4">
    <source>
        <dbReference type="Google" id="ProtNLM"/>
    </source>
</evidence>
<evidence type="ECO:0000313" key="3">
    <source>
        <dbReference type="Proteomes" id="UP001642501"/>
    </source>
</evidence>
<proteinExistence type="predicted"/>
<feature type="region of interest" description="Disordered" evidence="1">
    <location>
        <begin position="369"/>
        <end position="447"/>
    </location>
</feature>
<feature type="region of interest" description="Disordered" evidence="1">
    <location>
        <begin position="65"/>
        <end position="106"/>
    </location>
</feature>
<comment type="caution">
    <text evidence="2">The sequence shown here is derived from an EMBL/GenBank/DDBJ whole genome shotgun (WGS) entry which is preliminary data.</text>
</comment>
<dbReference type="EMBL" id="CAWUOM010000218">
    <property type="protein sequence ID" value="CAK7275308.1"/>
    <property type="molecule type" value="Genomic_DNA"/>
</dbReference>
<protein>
    <recommendedName>
        <fullName evidence="4">CCHC-type domain-containing protein</fullName>
    </recommendedName>
</protein>
<feature type="compositionally biased region" description="Basic and acidic residues" evidence="1">
    <location>
        <begin position="69"/>
        <end position="83"/>
    </location>
</feature>
<evidence type="ECO:0000256" key="1">
    <source>
        <dbReference type="SAM" id="MobiDB-lite"/>
    </source>
</evidence>
<evidence type="ECO:0000313" key="2">
    <source>
        <dbReference type="EMBL" id="CAK7275308.1"/>
    </source>
</evidence>
<feature type="compositionally biased region" description="Basic residues" evidence="1">
    <location>
        <begin position="390"/>
        <end position="405"/>
    </location>
</feature>
<dbReference type="Gene3D" id="4.10.60.10">
    <property type="entry name" value="Zinc finger, CCHC-type"/>
    <property type="match status" value="1"/>
</dbReference>
<feature type="compositionally biased region" description="Polar residues" evidence="1">
    <location>
        <begin position="418"/>
        <end position="427"/>
    </location>
</feature>
<reference evidence="2 3" key="1">
    <citation type="submission" date="2024-01" db="EMBL/GenBank/DDBJ databases">
        <authorList>
            <person name="Allen C."/>
            <person name="Tagirdzhanova G."/>
        </authorList>
    </citation>
    <scope>NUCLEOTIDE SEQUENCE [LARGE SCALE GENOMIC DNA]</scope>
    <source>
        <strain evidence="2 3">CBS 573.63</strain>
    </source>
</reference>
<dbReference type="Proteomes" id="UP001642501">
    <property type="component" value="Unassembled WGS sequence"/>
</dbReference>
<organism evidence="2 3">
    <name type="scientific">Sporothrix epigloea</name>
    <dbReference type="NCBI Taxonomy" id="1892477"/>
    <lineage>
        <taxon>Eukaryota</taxon>
        <taxon>Fungi</taxon>
        <taxon>Dikarya</taxon>
        <taxon>Ascomycota</taxon>
        <taxon>Pezizomycotina</taxon>
        <taxon>Sordariomycetes</taxon>
        <taxon>Sordariomycetidae</taxon>
        <taxon>Ophiostomatales</taxon>
        <taxon>Ophiostomataceae</taxon>
        <taxon>Sporothrix</taxon>
    </lineage>
</organism>
<sequence>MDVIDEQRNMEKYFPAVDRDAMFCIGCASFGHRFAACPLRNCRLCGSIAGDHTLFGCSAVHLSVPPQSEKPESEFKPGRGKGKDKAKRKGQVPAVADTGTAAPAPAQPSKCPYCLEDCIHTFVCPLLWRTFVRDPASNRSADKISTACYVCGLDDHFGGDCKKNTSEHISGRRFSRDDDIWSRKYALLFSDLTKMSPSTRLQVPNNGIASAAVISLNQEAKRIKTGQGEKNSYSRPAQASLAAQAVESDITGSGGNIQGTVNKQQIPSSSRAQAAANMTCEQASTKSRTRKRRKVNGQVQSALINTTLSNCSAVPALGTATTTAANTKFKAQGIQQTKTKEAHVQGFRESQPVAASAATVVQPLPQVQVKGAGQGQGQIQTPTSAPNKKSSARRQRRCRASKKARAAAEVANGAGEQGSKQTSSMGNAQAGFRARRSRQRNKAASLA</sequence>